<keyword evidence="1" id="KW-0732">Signal</keyword>
<dbReference type="Proteomes" id="UP000301309">
    <property type="component" value="Unassembled WGS sequence"/>
</dbReference>
<dbReference type="AlphaFoldDB" id="A0A4D4KKZ3"/>
<proteinExistence type="predicted"/>
<evidence type="ECO:0008006" key="4">
    <source>
        <dbReference type="Google" id="ProtNLM"/>
    </source>
</evidence>
<reference evidence="2 3" key="1">
    <citation type="journal article" date="2020" name="Int. J. Syst. Evol. Microbiol.">
        <title>Reclassification of Streptomyces castelarensis and Streptomyces sporoclivatus as later heterotypic synonyms of Streptomyces antimycoticus.</title>
        <authorList>
            <person name="Komaki H."/>
            <person name="Tamura T."/>
        </authorList>
    </citation>
    <scope>NUCLEOTIDE SEQUENCE [LARGE SCALE GENOMIC DNA]</scope>
    <source>
        <strain evidence="2 3">NBRC 13459</strain>
    </source>
</reference>
<evidence type="ECO:0000313" key="3">
    <source>
        <dbReference type="Proteomes" id="UP000301309"/>
    </source>
</evidence>
<comment type="caution">
    <text evidence="2">The sequence shown here is derived from an EMBL/GenBank/DDBJ whole genome shotgun (WGS) entry which is preliminary data.</text>
</comment>
<feature type="signal peptide" evidence="1">
    <location>
        <begin position="1"/>
        <end position="30"/>
    </location>
</feature>
<evidence type="ECO:0000313" key="2">
    <source>
        <dbReference type="EMBL" id="GDY49811.1"/>
    </source>
</evidence>
<accession>A0A4D4KKZ3</accession>
<evidence type="ECO:0000256" key="1">
    <source>
        <dbReference type="SAM" id="SignalP"/>
    </source>
</evidence>
<feature type="chain" id="PRO_5020192113" description="Secreted protein" evidence="1">
    <location>
        <begin position="31"/>
        <end position="79"/>
    </location>
</feature>
<organism evidence="2 3">
    <name type="scientific">Streptomyces violaceusniger</name>
    <dbReference type="NCBI Taxonomy" id="68280"/>
    <lineage>
        <taxon>Bacteria</taxon>
        <taxon>Bacillati</taxon>
        <taxon>Actinomycetota</taxon>
        <taxon>Actinomycetes</taxon>
        <taxon>Kitasatosporales</taxon>
        <taxon>Streptomycetaceae</taxon>
        <taxon>Streptomyces</taxon>
        <taxon>Streptomyces violaceusniger group</taxon>
    </lineage>
</organism>
<sequence>MQSWRSRIAAGFAIGAAVVTIPLTAGTASADDPVPPLRPVAGGYDSYGECMADGAAWVPKFDDFQCAKQPSGKYMLFAR</sequence>
<dbReference type="EMBL" id="BJHW01000001">
    <property type="protein sequence ID" value="GDY49811.1"/>
    <property type="molecule type" value="Genomic_DNA"/>
</dbReference>
<keyword evidence="3" id="KW-1185">Reference proteome</keyword>
<name>A0A4D4KKZ3_STRVO</name>
<protein>
    <recommendedName>
        <fullName evidence="4">Secreted protein</fullName>
    </recommendedName>
</protein>
<gene>
    <name evidence="2" type="ORF">SVIO_004340</name>
</gene>
<dbReference type="RefSeq" id="WP_137975892.1">
    <property type="nucleotide sequence ID" value="NZ_BAAASO010000053.1"/>
</dbReference>